<protein>
    <recommendedName>
        <fullName evidence="4">Replication-associated protein</fullName>
    </recommendedName>
    <alternativeName>
        <fullName evidence="17">ATP-dependent helicase Rep</fullName>
    </alternativeName>
    <alternativeName>
        <fullName evidence="18">RepP</fullName>
    </alternativeName>
</protein>
<dbReference type="GO" id="GO:0003677">
    <property type="term" value="F:DNA binding"/>
    <property type="evidence" value="ECO:0007669"/>
    <property type="project" value="UniProtKB-KW"/>
</dbReference>
<dbReference type="GO" id="GO:0006260">
    <property type="term" value="P:DNA replication"/>
    <property type="evidence" value="ECO:0007669"/>
    <property type="project" value="UniProtKB-KW"/>
</dbReference>
<keyword evidence="10" id="KW-0479">Metal-binding</keyword>
<dbReference type="InterPro" id="IPR027417">
    <property type="entry name" value="P-loop_NTPase"/>
</dbReference>
<comment type="catalytic activity">
    <reaction evidence="19">
        <text>ATP + H2O = ADP + phosphate + H(+)</text>
        <dbReference type="Rhea" id="RHEA:13065"/>
        <dbReference type="ChEBI" id="CHEBI:15377"/>
        <dbReference type="ChEBI" id="CHEBI:15378"/>
        <dbReference type="ChEBI" id="CHEBI:30616"/>
        <dbReference type="ChEBI" id="CHEBI:43474"/>
        <dbReference type="ChEBI" id="CHEBI:456216"/>
    </reaction>
</comment>
<evidence type="ECO:0000256" key="3">
    <source>
        <dbReference type="ARBA" id="ARBA00008545"/>
    </source>
</evidence>
<evidence type="ECO:0000256" key="19">
    <source>
        <dbReference type="ARBA" id="ARBA00049360"/>
    </source>
</evidence>
<evidence type="ECO:0000313" key="21">
    <source>
        <dbReference type="EMBL" id="AXH74083.1"/>
    </source>
</evidence>
<name>A0A345MRT3_9VIRU</name>
<evidence type="ECO:0000256" key="15">
    <source>
        <dbReference type="ARBA" id="ARBA00023125"/>
    </source>
</evidence>
<dbReference type="PROSITE" id="PS52020">
    <property type="entry name" value="CRESS_DNA_REP"/>
    <property type="match status" value="1"/>
</dbReference>
<evidence type="ECO:0000256" key="10">
    <source>
        <dbReference type="ARBA" id="ARBA00022723"/>
    </source>
</evidence>
<evidence type="ECO:0000256" key="9">
    <source>
        <dbReference type="ARBA" id="ARBA00022722"/>
    </source>
</evidence>
<keyword evidence="13" id="KW-0378">Hydrolase</keyword>
<keyword evidence="15" id="KW-0238">DNA-binding</keyword>
<keyword evidence="8" id="KW-0235">DNA replication</keyword>
<dbReference type="GO" id="GO:0003724">
    <property type="term" value="F:RNA helicase activity"/>
    <property type="evidence" value="ECO:0007669"/>
    <property type="project" value="InterPro"/>
</dbReference>
<evidence type="ECO:0000256" key="16">
    <source>
        <dbReference type="ARBA" id="ARBA00023268"/>
    </source>
</evidence>
<dbReference type="Proteomes" id="UP000271169">
    <property type="component" value="Segment"/>
</dbReference>
<evidence type="ECO:0000256" key="5">
    <source>
        <dbReference type="ARBA" id="ARBA00022562"/>
    </source>
</evidence>
<evidence type="ECO:0000256" key="17">
    <source>
        <dbReference type="ARBA" id="ARBA00030754"/>
    </source>
</evidence>
<dbReference type="GO" id="GO:0000166">
    <property type="term" value="F:nucleotide binding"/>
    <property type="evidence" value="ECO:0007669"/>
    <property type="project" value="UniProtKB-KW"/>
</dbReference>
<keyword evidence="12" id="KW-0255">Endonuclease</keyword>
<dbReference type="GO" id="GO:0004519">
    <property type="term" value="F:endonuclease activity"/>
    <property type="evidence" value="ECO:0007669"/>
    <property type="project" value="UniProtKB-KW"/>
</dbReference>
<evidence type="ECO:0000256" key="12">
    <source>
        <dbReference type="ARBA" id="ARBA00022759"/>
    </source>
</evidence>
<comment type="similarity">
    <text evidence="3">Belongs to the nanoviruses/circoviruses replication-associated protein family.</text>
</comment>
<dbReference type="EMBL" id="MH616869">
    <property type="protein sequence ID" value="AXH74083.1"/>
    <property type="molecule type" value="Genomic_DNA"/>
</dbReference>
<keyword evidence="11" id="KW-0547">Nucleotide-binding</keyword>
<evidence type="ECO:0000256" key="8">
    <source>
        <dbReference type="ARBA" id="ARBA00022705"/>
    </source>
</evidence>
<reference evidence="21 22" key="1">
    <citation type="submission" date="2018-07" db="EMBL/GenBank/DDBJ databases">
        <title>Uncovering a Universe of Circular DNA Viruses in Animal Metagenomes.</title>
        <authorList>
            <person name="Tisza M."/>
            <person name="Buck C."/>
            <person name="Pastrana D."/>
            <person name="Welch N."/>
            <person name="Peretti A."/>
        </authorList>
    </citation>
    <scope>NUCLEOTIDE SEQUENCE [LARGE SCALE GENOMIC DNA]</scope>
    <source>
        <strain evidence="21">Ctbd540</strain>
    </source>
</reference>
<evidence type="ECO:0000256" key="6">
    <source>
        <dbReference type="ARBA" id="ARBA00022679"/>
    </source>
</evidence>
<comment type="subcellular location">
    <subcellularLocation>
        <location evidence="2">Host nucleus</location>
    </subcellularLocation>
</comment>
<dbReference type="GO" id="GO:0016779">
    <property type="term" value="F:nucleotidyltransferase activity"/>
    <property type="evidence" value="ECO:0007669"/>
    <property type="project" value="UniProtKB-KW"/>
</dbReference>
<evidence type="ECO:0000256" key="1">
    <source>
        <dbReference type="ARBA" id="ARBA00001936"/>
    </source>
</evidence>
<keyword evidence="6" id="KW-0808">Transferase</keyword>
<feature type="domain" description="CRESS-DNA virus Rep endonuclease" evidence="20">
    <location>
        <begin position="2"/>
        <end position="95"/>
    </location>
</feature>
<keyword evidence="14" id="KW-0190">Covalent protein-DNA linkage</keyword>
<keyword evidence="9" id="KW-0540">Nuclease</keyword>
<dbReference type="Pfam" id="PF02407">
    <property type="entry name" value="Viral_Rep"/>
    <property type="match status" value="1"/>
</dbReference>
<dbReference type="GO" id="GO:0042025">
    <property type="term" value="C:host cell nucleus"/>
    <property type="evidence" value="ECO:0007669"/>
    <property type="project" value="UniProtKB-SubCell"/>
</dbReference>
<evidence type="ECO:0000256" key="14">
    <source>
        <dbReference type="ARBA" id="ARBA00023124"/>
    </source>
</evidence>
<dbReference type="InterPro" id="IPR000605">
    <property type="entry name" value="Helicase_SF3_ssDNA/RNA_vir"/>
</dbReference>
<dbReference type="GO" id="GO:0016787">
    <property type="term" value="F:hydrolase activity"/>
    <property type="evidence" value="ECO:0007669"/>
    <property type="project" value="UniProtKB-KW"/>
</dbReference>
<comment type="cofactor">
    <cofactor evidence="1">
        <name>Mn(2+)</name>
        <dbReference type="ChEBI" id="CHEBI:29035"/>
    </cofactor>
</comment>
<dbReference type="Gene3D" id="3.40.1310.20">
    <property type="match status" value="1"/>
</dbReference>
<dbReference type="InterPro" id="IPR049912">
    <property type="entry name" value="CRESS_DNA_REP"/>
</dbReference>
<organism evidence="21 22">
    <name type="scientific">Cressdnaviricota sp</name>
    <dbReference type="NCBI Taxonomy" id="2748378"/>
    <lineage>
        <taxon>Viruses</taxon>
        <taxon>Monodnaviria</taxon>
        <taxon>Shotokuvirae</taxon>
        <taxon>Cressdnaviricota</taxon>
    </lineage>
</organism>
<accession>A0A345MRT3</accession>
<keyword evidence="22" id="KW-1185">Reference proteome</keyword>
<evidence type="ECO:0000259" key="20">
    <source>
        <dbReference type="PROSITE" id="PS52020"/>
    </source>
</evidence>
<dbReference type="Gene3D" id="3.40.50.300">
    <property type="entry name" value="P-loop containing nucleotide triphosphate hydrolases"/>
    <property type="match status" value="1"/>
</dbReference>
<evidence type="ECO:0000256" key="18">
    <source>
        <dbReference type="ARBA" id="ARBA00032243"/>
    </source>
</evidence>
<evidence type="ECO:0000313" key="22">
    <source>
        <dbReference type="Proteomes" id="UP000271169"/>
    </source>
</evidence>
<dbReference type="Pfam" id="PF00910">
    <property type="entry name" value="RNA_helicase"/>
    <property type="match status" value="1"/>
</dbReference>
<dbReference type="SUPFAM" id="SSF52540">
    <property type="entry name" value="P-loop containing nucleoside triphosphate hydrolases"/>
    <property type="match status" value="1"/>
</dbReference>
<evidence type="ECO:0000256" key="4">
    <source>
        <dbReference type="ARBA" id="ARBA00014531"/>
    </source>
</evidence>
<evidence type="ECO:0000256" key="11">
    <source>
        <dbReference type="ARBA" id="ARBA00022741"/>
    </source>
</evidence>
<keyword evidence="7" id="KW-0548">Nucleotidyltransferase</keyword>
<sequence>MAGQYRRWCFTLNNYSEEQAESVKKIECKYIVVGKEVGESGTPHLQGYIEFVGAKRLGGVKKLLDTAHWEGAKAGADKNQKYCGKENIWWESGEPGKPGNRTDLSVIKKDMKEGASIRSMLETDKITTTGGLKFAESIAKYIEKKRDAKPEVIWIFGESGGGKSRLARTMVDMDDCYIKAGSCSKWWDGYDGHKCLIIDDFRDSAWALLDILAVLDRYEHRVEFKGGMRQLLATKIIVTSIHPPELCYINAKGEPLKQLKRRIDQEIDICDTGVTEVSG</sequence>
<evidence type="ECO:0000256" key="7">
    <source>
        <dbReference type="ARBA" id="ARBA00022695"/>
    </source>
</evidence>
<keyword evidence="16" id="KW-0511">Multifunctional enzyme</keyword>
<dbReference type="GO" id="GO:0003723">
    <property type="term" value="F:RNA binding"/>
    <property type="evidence" value="ECO:0007669"/>
    <property type="project" value="InterPro"/>
</dbReference>
<evidence type="ECO:0000256" key="13">
    <source>
        <dbReference type="ARBA" id="ARBA00022801"/>
    </source>
</evidence>
<dbReference type="GO" id="GO:0046872">
    <property type="term" value="F:metal ion binding"/>
    <property type="evidence" value="ECO:0007669"/>
    <property type="project" value="UniProtKB-KW"/>
</dbReference>
<keyword evidence="5" id="KW-1048">Host nucleus</keyword>
<evidence type="ECO:0000256" key="2">
    <source>
        <dbReference type="ARBA" id="ARBA00004147"/>
    </source>
</evidence>
<proteinExistence type="inferred from homology"/>